<organism evidence="1 2">
    <name type="scientific">Favolaschia claudopus</name>
    <dbReference type="NCBI Taxonomy" id="2862362"/>
    <lineage>
        <taxon>Eukaryota</taxon>
        <taxon>Fungi</taxon>
        <taxon>Dikarya</taxon>
        <taxon>Basidiomycota</taxon>
        <taxon>Agaricomycotina</taxon>
        <taxon>Agaricomycetes</taxon>
        <taxon>Agaricomycetidae</taxon>
        <taxon>Agaricales</taxon>
        <taxon>Marasmiineae</taxon>
        <taxon>Mycenaceae</taxon>
        <taxon>Favolaschia</taxon>
    </lineage>
</organism>
<dbReference type="Proteomes" id="UP001362999">
    <property type="component" value="Unassembled WGS sequence"/>
</dbReference>
<evidence type="ECO:0000313" key="1">
    <source>
        <dbReference type="EMBL" id="KAK7018378.1"/>
    </source>
</evidence>
<evidence type="ECO:0000313" key="2">
    <source>
        <dbReference type="Proteomes" id="UP001362999"/>
    </source>
</evidence>
<sequence>MNTDLEQGNSPSLRPTQTLAADYMVQAHELDSQIAWHYAQIVVLKARRNAIVPIHRLPNELMTRIFTIFATESDSDMLFNLEWTQIMRVCHHWHAVALAAQHLWAYIEVEGTGSRFFPQLRRSGAAPLTIKLNLSEYTEHYVQYIMGHSVRIRELNFKGEAKYVFEFIASLPEFALGILSTLILKATMGTEDVPSNVSRSLPRILFDGKLPRLQALSLDSIECPWPSLTGLTALSLTGSSDSSQSTPSTFAGLLDMLRACPQLISLKLAHLCPPLIPGHLYASVDLLALKSLRLRDPATSCQALLEHLRIPSEACISLLAYGLRSGNDIRGILVPIRKHLRSARALKPLLLKIDRYGNAPEDGHCMTTFADSIAPPDLLFVDKVNYPLLLNCHPTSESALREMLTKLLKAVPCQSVTHLDGRAAYEMRTATWRTVIMYLSSLETVYLFRSAGAANCIDALREIETKDPERRMFPRIRRLHIRVFRLQHESDTLTNLLIALEKYLKVLHKQQQSSGASASLQTLEFEHDHVLSHPTHDGRLQRMFGLMQGDIIVNGRKYDPIERAKQIEEIRAKRKALAIEMGLEKE</sequence>
<accession>A0AAW0AZH4</accession>
<protein>
    <submittedName>
        <fullName evidence="1">F-box domain-containing protein</fullName>
    </submittedName>
</protein>
<proteinExistence type="predicted"/>
<dbReference type="AlphaFoldDB" id="A0AAW0AZH4"/>
<reference evidence="1 2" key="1">
    <citation type="journal article" date="2024" name="J Genomics">
        <title>Draft genome sequencing and assembly of Favolaschia claudopus CIRM-BRFM 2984 isolated from oak limbs.</title>
        <authorList>
            <person name="Navarro D."/>
            <person name="Drula E."/>
            <person name="Chaduli D."/>
            <person name="Cazenave R."/>
            <person name="Ahrendt S."/>
            <person name="Wang J."/>
            <person name="Lipzen A."/>
            <person name="Daum C."/>
            <person name="Barry K."/>
            <person name="Grigoriev I.V."/>
            <person name="Favel A."/>
            <person name="Rosso M.N."/>
            <person name="Martin F."/>
        </authorList>
    </citation>
    <scope>NUCLEOTIDE SEQUENCE [LARGE SCALE GENOMIC DNA]</scope>
    <source>
        <strain evidence="1 2">CIRM-BRFM 2984</strain>
    </source>
</reference>
<comment type="caution">
    <text evidence="1">The sequence shown here is derived from an EMBL/GenBank/DDBJ whole genome shotgun (WGS) entry which is preliminary data.</text>
</comment>
<dbReference type="EMBL" id="JAWWNJ010000046">
    <property type="protein sequence ID" value="KAK7018378.1"/>
    <property type="molecule type" value="Genomic_DNA"/>
</dbReference>
<keyword evidence="2" id="KW-1185">Reference proteome</keyword>
<name>A0AAW0AZH4_9AGAR</name>
<gene>
    <name evidence="1" type="ORF">R3P38DRAFT_2982480</name>
</gene>